<dbReference type="GO" id="GO:0035485">
    <property type="term" value="F:adenine/guanine mispair binding"/>
    <property type="evidence" value="ECO:0007669"/>
    <property type="project" value="TreeGrafter"/>
</dbReference>
<dbReference type="InterPro" id="IPR003265">
    <property type="entry name" value="HhH-GPD_domain"/>
</dbReference>
<feature type="domain" description="HhH-GPD" evidence="10">
    <location>
        <begin position="50"/>
        <end position="198"/>
    </location>
</feature>
<dbReference type="CDD" id="cd00056">
    <property type="entry name" value="ENDO3c"/>
    <property type="match status" value="1"/>
</dbReference>
<sequence>MPSADSQKFRREVYHHFKDKGRDLPWRPPSLKLRKDKSVDAYKILVAEVMLQQTQVDRVIPKYREFLEEFPTARALATSPLSKVLKVWSGLGYNRRALALKRCAEKLMNTFGGQVPHTVEELDALPGIGYHTACAIMAFAYNEPVVFVETNIRSVYLHHFFPKRKKVTDKELLPFIEATLDRSHPRRWYSALMDYGSSLKKTVENPSRRSAHHAVQSRFKGSNRELRGNIIRSMIKHRRMNLARLVRESSSDAVRVKKIATGLIREGFLRRKGDALSLVS</sequence>
<dbReference type="GO" id="GO:0006298">
    <property type="term" value="P:mismatch repair"/>
    <property type="evidence" value="ECO:0007669"/>
    <property type="project" value="TreeGrafter"/>
</dbReference>
<dbReference type="PANTHER" id="PTHR42944">
    <property type="entry name" value="ADENINE DNA GLYCOSYLASE"/>
    <property type="match status" value="1"/>
</dbReference>
<evidence type="ECO:0000313" key="11">
    <source>
        <dbReference type="EMBL" id="OGY88991.1"/>
    </source>
</evidence>
<dbReference type="Pfam" id="PF00730">
    <property type="entry name" value="HhH-GPD"/>
    <property type="match status" value="1"/>
</dbReference>
<dbReference type="Proteomes" id="UP000177817">
    <property type="component" value="Unassembled WGS sequence"/>
</dbReference>
<dbReference type="InterPro" id="IPR044298">
    <property type="entry name" value="MIG/MutY"/>
</dbReference>
<evidence type="ECO:0000313" key="12">
    <source>
        <dbReference type="Proteomes" id="UP000177817"/>
    </source>
</evidence>
<accession>A0A1G2BIH9</accession>
<comment type="similarity">
    <text evidence="2">Belongs to the Nth/MutY family.</text>
</comment>
<keyword evidence="4" id="KW-0227">DNA damage</keyword>
<dbReference type="GO" id="GO:0006284">
    <property type="term" value="P:base-excision repair"/>
    <property type="evidence" value="ECO:0007669"/>
    <property type="project" value="InterPro"/>
</dbReference>
<dbReference type="PROSITE" id="PS01155">
    <property type="entry name" value="ENDONUCLEASE_III_2"/>
    <property type="match status" value="1"/>
</dbReference>
<reference evidence="11 12" key="1">
    <citation type="journal article" date="2016" name="Nat. Commun.">
        <title>Thousands of microbial genomes shed light on interconnected biogeochemical processes in an aquifer system.</title>
        <authorList>
            <person name="Anantharaman K."/>
            <person name="Brown C.T."/>
            <person name="Hug L.A."/>
            <person name="Sharon I."/>
            <person name="Castelle C.J."/>
            <person name="Probst A.J."/>
            <person name="Thomas B.C."/>
            <person name="Singh A."/>
            <person name="Wilkins M.J."/>
            <person name="Karaoz U."/>
            <person name="Brodie E.L."/>
            <person name="Williams K.H."/>
            <person name="Hubbard S.S."/>
            <person name="Banfield J.F."/>
        </authorList>
    </citation>
    <scope>NUCLEOTIDE SEQUENCE [LARGE SCALE GENOMIC DNA]</scope>
</reference>
<evidence type="ECO:0000256" key="9">
    <source>
        <dbReference type="ARBA" id="ARBA00023295"/>
    </source>
</evidence>
<evidence type="ECO:0000256" key="3">
    <source>
        <dbReference type="ARBA" id="ARBA00022723"/>
    </source>
</evidence>
<keyword evidence="7" id="KW-0411">Iron-sulfur</keyword>
<dbReference type="GO" id="GO:0034039">
    <property type="term" value="F:8-oxo-7,8-dihydroguanine DNA N-glycosylase activity"/>
    <property type="evidence" value="ECO:0007669"/>
    <property type="project" value="TreeGrafter"/>
</dbReference>
<keyword evidence="8" id="KW-0234">DNA repair</keyword>
<evidence type="ECO:0000259" key="10">
    <source>
        <dbReference type="SMART" id="SM00478"/>
    </source>
</evidence>
<evidence type="ECO:0000256" key="5">
    <source>
        <dbReference type="ARBA" id="ARBA00022801"/>
    </source>
</evidence>
<evidence type="ECO:0000256" key="2">
    <source>
        <dbReference type="ARBA" id="ARBA00008343"/>
    </source>
</evidence>
<dbReference type="PANTHER" id="PTHR42944:SF1">
    <property type="entry name" value="ADENINE DNA GLYCOSYLASE"/>
    <property type="match status" value="1"/>
</dbReference>
<dbReference type="AlphaFoldDB" id="A0A1G2BIH9"/>
<organism evidence="11 12">
    <name type="scientific">Candidatus Komeilibacteria bacterium RIFCSPHIGHO2_01_FULL_52_14</name>
    <dbReference type="NCBI Taxonomy" id="1798549"/>
    <lineage>
        <taxon>Bacteria</taxon>
        <taxon>Candidatus Komeiliibacteriota</taxon>
    </lineage>
</organism>
<keyword evidence="3" id="KW-0479">Metal-binding</keyword>
<dbReference type="GO" id="GO:0046872">
    <property type="term" value="F:metal ion binding"/>
    <property type="evidence" value="ECO:0007669"/>
    <property type="project" value="UniProtKB-KW"/>
</dbReference>
<dbReference type="InterPro" id="IPR011257">
    <property type="entry name" value="DNA_glycosylase"/>
</dbReference>
<dbReference type="InterPro" id="IPR023170">
    <property type="entry name" value="HhH_base_excis_C"/>
</dbReference>
<evidence type="ECO:0000256" key="8">
    <source>
        <dbReference type="ARBA" id="ARBA00023204"/>
    </source>
</evidence>
<dbReference type="Gene3D" id="1.10.1670.10">
    <property type="entry name" value="Helix-hairpin-Helix base-excision DNA repair enzymes (C-terminal)"/>
    <property type="match status" value="1"/>
</dbReference>
<keyword evidence="6" id="KW-0408">Iron</keyword>
<comment type="caution">
    <text evidence="11">The sequence shown here is derived from an EMBL/GenBank/DDBJ whole genome shotgun (WGS) entry which is preliminary data.</text>
</comment>
<name>A0A1G2BIH9_9BACT</name>
<dbReference type="InterPro" id="IPR004036">
    <property type="entry name" value="Endonuclease-III-like_CS2"/>
</dbReference>
<protein>
    <recommendedName>
        <fullName evidence="10">HhH-GPD domain-containing protein</fullName>
    </recommendedName>
</protein>
<gene>
    <name evidence="11" type="ORF">A2677_02100</name>
</gene>
<dbReference type="GO" id="GO:0051536">
    <property type="term" value="F:iron-sulfur cluster binding"/>
    <property type="evidence" value="ECO:0007669"/>
    <property type="project" value="UniProtKB-KW"/>
</dbReference>
<evidence type="ECO:0000256" key="1">
    <source>
        <dbReference type="ARBA" id="ARBA00001966"/>
    </source>
</evidence>
<dbReference type="SMART" id="SM00478">
    <property type="entry name" value="ENDO3c"/>
    <property type="match status" value="1"/>
</dbReference>
<evidence type="ECO:0000256" key="4">
    <source>
        <dbReference type="ARBA" id="ARBA00022763"/>
    </source>
</evidence>
<proteinExistence type="inferred from homology"/>
<dbReference type="GO" id="GO:0000701">
    <property type="term" value="F:purine-specific mismatch base pair DNA N-glycosylase activity"/>
    <property type="evidence" value="ECO:0007669"/>
    <property type="project" value="TreeGrafter"/>
</dbReference>
<keyword evidence="9" id="KW-0326">Glycosidase</keyword>
<comment type="cofactor">
    <cofactor evidence="1">
        <name>[4Fe-4S] cluster</name>
        <dbReference type="ChEBI" id="CHEBI:49883"/>
    </cofactor>
</comment>
<dbReference type="SUPFAM" id="SSF48150">
    <property type="entry name" value="DNA-glycosylase"/>
    <property type="match status" value="1"/>
</dbReference>
<dbReference type="GO" id="GO:0032357">
    <property type="term" value="F:oxidized purine DNA binding"/>
    <property type="evidence" value="ECO:0007669"/>
    <property type="project" value="TreeGrafter"/>
</dbReference>
<evidence type="ECO:0000256" key="6">
    <source>
        <dbReference type="ARBA" id="ARBA00023004"/>
    </source>
</evidence>
<keyword evidence="5" id="KW-0378">Hydrolase</keyword>
<dbReference type="EMBL" id="MHKK01000046">
    <property type="protein sequence ID" value="OGY88991.1"/>
    <property type="molecule type" value="Genomic_DNA"/>
</dbReference>
<evidence type="ECO:0000256" key="7">
    <source>
        <dbReference type="ARBA" id="ARBA00023014"/>
    </source>
</evidence>
<dbReference type="Gene3D" id="1.10.340.30">
    <property type="entry name" value="Hypothetical protein, domain 2"/>
    <property type="match status" value="1"/>
</dbReference>